<evidence type="ECO:0000256" key="1">
    <source>
        <dbReference type="SAM" id="MobiDB-lite"/>
    </source>
</evidence>
<dbReference type="EMBL" id="ML769383">
    <property type="protein sequence ID" value="KAE9411298.1"/>
    <property type="molecule type" value="Genomic_DNA"/>
</dbReference>
<feature type="region of interest" description="Disordered" evidence="1">
    <location>
        <begin position="67"/>
        <end position="195"/>
    </location>
</feature>
<dbReference type="PANTHER" id="PTHR16453">
    <property type="entry name" value="WD40 DOMAIN-CONTAINING PROTEIN MIO FAMILY MEMBER"/>
    <property type="match status" value="1"/>
</dbReference>
<keyword evidence="4" id="KW-1185">Reference proteome</keyword>
<proteinExistence type="predicted"/>
<feature type="compositionally biased region" description="Polar residues" evidence="1">
    <location>
        <begin position="172"/>
        <end position="195"/>
    </location>
</feature>
<sequence length="903" mass="98438">MVVVTQTGEIAVQSAYDAPQTLAWSSRGDMFYGPLESSTQEREIAGFGVLSSCPAIDYPEEEINNPLRSDRALRTARSQSISKSHATSDPQEFLERGRTRNPSQFEDSSPLPLFGRGDAEGFPALSKPASMTPPANLAATKPMHGVTHEDKEKRRTFSPAAALRVPLHPTIAPTSASTVSEKLQGGSSTPSKAPSTTLIVGQRRPIGDKRISPINVTNIAHTAAGDISMVMRRRATQGYSIRDPLLNASIVREHALSAHHRSATAEFGEVGGFQSTDPMMLADLWEWIYRSQNFLSSPTPLLHGYDFSFAGVWGIWDGPPSVGGSGVIPRYMDPDPHFLHQSNPFATDIFDRHPTTSGSSASGSVSSSLNTGSISSSPRSSLGFGPVAEDLGDAEATPVHRDRLELPQVLETPLIHSFDRSRRGQGQNIISGSRRTKTRSPHPDPLAKDPEWHEALLNLFARTSGSSTTSTDFPYVSTSRPLQRRICLHLIGWGFILRDESLMTEVRRWEQEREGDEGYARAAAWLVFSNRYGGGAGVGLVHGEGAIECLLRSEDETHHMMSGVIAALVPFASGTPTSSGSSSKLTLSSALREHYARLINKLHDPYLRSLLTHMTAISSTDAPSGEHWLEILHDEADLLPFHERLALAFCFLEDAALTTYLRRCREHALSKSGGDVDALVVTGLGSPEGREVLARWLDRWGDIQSAALLGWAGVSVGLPTTTEPPSGSKAGEKLLAIDLRVSRWVEAYRDFLDSLKLFHCRVDFDIERGQTLKTAFERSTIMTSLGNLAPKQILIRCNYCNKTITPSTQPSDLGLGLDSLSKGKPTACPNCARALPRCSVCLMTLGIVQDTFREAELSQSRRRDTIDDAIVICQKSNCRHGGHASHILQWFFGDGEGDGQASF</sequence>
<evidence type="ECO:0000313" key="4">
    <source>
        <dbReference type="Proteomes" id="UP000799118"/>
    </source>
</evidence>
<dbReference type="PANTHER" id="PTHR16453:SF9">
    <property type="entry name" value="GATOR COMPLEX PROTEIN MIOS"/>
    <property type="match status" value="1"/>
</dbReference>
<dbReference type="Pfam" id="PF17034">
    <property type="entry name" value="zinc_ribbon_16"/>
    <property type="match status" value="1"/>
</dbReference>
<name>A0A6A4IRI1_9AGAR</name>
<dbReference type="AlphaFoldDB" id="A0A6A4IRI1"/>
<gene>
    <name evidence="3" type="ORF">BT96DRAFT_6873</name>
</gene>
<feature type="compositionally biased region" description="Low complexity" evidence="1">
    <location>
        <begin position="355"/>
        <end position="381"/>
    </location>
</feature>
<feature type="region of interest" description="Disordered" evidence="1">
    <location>
        <begin position="349"/>
        <end position="389"/>
    </location>
</feature>
<dbReference type="InterPro" id="IPR031488">
    <property type="entry name" value="Zn_ribbon_mio"/>
</dbReference>
<feature type="compositionally biased region" description="Polar residues" evidence="1">
    <location>
        <begin position="76"/>
        <end position="90"/>
    </location>
</feature>
<reference evidence="3" key="1">
    <citation type="journal article" date="2019" name="Environ. Microbiol.">
        <title>Fungal ecological strategies reflected in gene transcription - a case study of two litter decomposers.</title>
        <authorList>
            <person name="Barbi F."/>
            <person name="Kohler A."/>
            <person name="Barry K."/>
            <person name="Baskaran P."/>
            <person name="Daum C."/>
            <person name="Fauchery L."/>
            <person name="Ihrmark K."/>
            <person name="Kuo A."/>
            <person name="LaButti K."/>
            <person name="Lipzen A."/>
            <person name="Morin E."/>
            <person name="Grigoriev I.V."/>
            <person name="Henrissat B."/>
            <person name="Lindahl B."/>
            <person name="Martin F."/>
        </authorList>
    </citation>
    <scope>NUCLEOTIDE SEQUENCE</scope>
    <source>
        <strain evidence="3">JB14</strain>
    </source>
</reference>
<feature type="compositionally biased region" description="Basic and acidic residues" evidence="1">
    <location>
        <begin position="146"/>
        <end position="155"/>
    </location>
</feature>
<evidence type="ECO:0000259" key="2">
    <source>
        <dbReference type="Pfam" id="PF17034"/>
    </source>
</evidence>
<feature type="compositionally biased region" description="Polar residues" evidence="1">
    <location>
        <begin position="424"/>
        <end position="433"/>
    </location>
</feature>
<dbReference type="Proteomes" id="UP000799118">
    <property type="component" value="Unassembled WGS sequence"/>
</dbReference>
<feature type="domain" description="GATOR2 complex protein MIO zinc-ribbon like" evidence="2">
    <location>
        <begin position="797"/>
        <end position="891"/>
    </location>
</feature>
<dbReference type="GO" id="GO:1904263">
    <property type="term" value="P:positive regulation of TORC1 signaling"/>
    <property type="evidence" value="ECO:0007669"/>
    <property type="project" value="TreeGrafter"/>
</dbReference>
<dbReference type="OrthoDB" id="341486at2759"/>
<protein>
    <recommendedName>
        <fullName evidence="2">GATOR2 complex protein MIO zinc-ribbon like domain-containing protein</fullName>
    </recommendedName>
</protein>
<accession>A0A6A4IRI1</accession>
<dbReference type="CDD" id="cd16691">
    <property type="entry name" value="mRING-H2-C3H3C2_Mio"/>
    <property type="match status" value="1"/>
</dbReference>
<evidence type="ECO:0000313" key="3">
    <source>
        <dbReference type="EMBL" id="KAE9411298.1"/>
    </source>
</evidence>
<feature type="region of interest" description="Disordered" evidence="1">
    <location>
        <begin position="415"/>
        <end position="448"/>
    </location>
</feature>
<dbReference type="GO" id="GO:0005737">
    <property type="term" value="C:cytoplasm"/>
    <property type="evidence" value="ECO:0007669"/>
    <property type="project" value="TreeGrafter"/>
</dbReference>
<dbReference type="InterPro" id="IPR037593">
    <property type="entry name" value="MIOS/Sea4"/>
</dbReference>
<organism evidence="3 4">
    <name type="scientific">Gymnopus androsaceus JB14</name>
    <dbReference type="NCBI Taxonomy" id="1447944"/>
    <lineage>
        <taxon>Eukaryota</taxon>
        <taxon>Fungi</taxon>
        <taxon>Dikarya</taxon>
        <taxon>Basidiomycota</taxon>
        <taxon>Agaricomycotina</taxon>
        <taxon>Agaricomycetes</taxon>
        <taxon>Agaricomycetidae</taxon>
        <taxon>Agaricales</taxon>
        <taxon>Marasmiineae</taxon>
        <taxon>Omphalotaceae</taxon>
        <taxon>Gymnopus</taxon>
    </lineage>
</organism>